<comment type="caution">
    <text evidence="2">The sequence shown here is derived from an EMBL/GenBank/DDBJ whole genome shotgun (WGS) entry which is preliminary data.</text>
</comment>
<evidence type="ECO:0000313" key="2">
    <source>
        <dbReference type="EMBL" id="KAH6894747.1"/>
    </source>
</evidence>
<keyword evidence="1" id="KW-1133">Transmembrane helix</keyword>
<feature type="transmembrane region" description="Helical" evidence="1">
    <location>
        <begin position="7"/>
        <end position="29"/>
    </location>
</feature>
<protein>
    <recommendedName>
        <fullName evidence="4">Fungal N-terminal domain-containing protein</fullName>
    </recommendedName>
</protein>
<accession>A0A9P8WBY7</accession>
<evidence type="ECO:0000313" key="3">
    <source>
        <dbReference type="Proteomes" id="UP000777438"/>
    </source>
</evidence>
<keyword evidence="1" id="KW-0812">Transmembrane</keyword>
<evidence type="ECO:0000256" key="1">
    <source>
        <dbReference type="SAM" id="Phobius"/>
    </source>
</evidence>
<name>A0A9P8WBY7_9HYPO</name>
<dbReference type="EMBL" id="JAGPYM010000005">
    <property type="protein sequence ID" value="KAH6894747.1"/>
    <property type="molecule type" value="Genomic_DNA"/>
</dbReference>
<gene>
    <name evidence="2" type="ORF">B0T10DRAFT_536780</name>
</gene>
<keyword evidence="1" id="KW-0472">Membrane</keyword>
<organism evidence="2 3">
    <name type="scientific">Thelonectria olida</name>
    <dbReference type="NCBI Taxonomy" id="1576542"/>
    <lineage>
        <taxon>Eukaryota</taxon>
        <taxon>Fungi</taxon>
        <taxon>Dikarya</taxon>
        <taxon>Ascomycota</taxon>
        <taxon>Pezizomycotina</taxon>
        <taxon>Sordariomycetes</taxon>
        <taxon>Hypocreomycetidae</taxon>
        <taxon>Hypocreales</taxon>
        <taxon>Nectriaceae</taxon>
        <taxon>Thelonectria</taxon>
    </lineage>
</organism>
<evidence type="ECO:0008006" key="4">
    <source>
        <dbReference type="Google" id="ProtNLM"/>
    </source>
</evidence>
<keyword evidence="3" id="KW-1185">Reference proteome</keyword>
<proteinExistence type="predicted"/>
<dbReference type="AlphaFoldDB" id="A0A9P8WBY7"/>
<dbReference type="Proteomes" id="UP000777438">
    <property type="component" value="Unassembled WGS sequence"/>
</dbReference>
<sequence length="410" mass="45070">MADPLSVAGLGIGVVSLGLQVSGAIMAYIDALNCRDKDIASVKQQNSSLRKTLQIIETSLSQFHLIADLTVCRQSTTSRENKFKNHGKKLLYPFSRPKAEKLEARLGTEKLATLEATSHNISASLLAVQSNVSAMNGPLQGIHSTVSGFETRSDTLETLLSQLIVPRPAENENENSQGVTYLKFYLDLLCSRHWPAGGEAWLLKGHLRGYRSPARPRSNETLLAIDHGTEKFDDNVSTYIGRSSSCCCRYPRGLQRKNVIWGSLPFSFDTATEQHLPGCPAAELSFTMLWGAGGSSLSPNFTYYPTVDSETAPTFRILSLLERFRFGGLGYVLWRENLIPAAVYAILTLFRAQKASPRAVEADNRSLVNHLARRTSSQADAKADFCPLLELLECLIVNKAPAKDYNLSGQ</sequence>
<reference evidence="2 3" key="1">
    <citation type="journal article" date="2021" name="Nat. Commun.">
        <title>Genetic determinants of endophytism in the Arabidopsis root mycobiome.</title>
        <authorList>
            <person name="Mesny F."/>
            <person name="Miyauchi S."/>
            <person name="Thiergart T."/>
            <person name="Pickel B."/>
            <person name="Atanasova L."/>
            <person name="Karlsson M."/>
            <person name="Huettel B."/>
            <person name="Barry K.W."/>
            <person name="Haridas S."/>
            <person name="Chen C."/>
            <person name="Bauer D."/>
            <person name="Andreopoulos W."/>
            <person name="Pangilinan J."/>
            <person name="LaButti K."/>
            <person name="Riley R."/>
            <person name="Lipzen A."/>
            <person name="Clum A."/>
            <person name="Drula E."/>
            <person name="Henrissat B."/>
            <person name="Kohler A."/>
            <person name="Grigoriev I.V."/>
            <person name="Martin F.M."/>
            <person name="Hacquard S."/>
        </authorList>
    </citation>
    <scope>NUCLEOTIDE SEQUENCE [LARGE SCALE GENOMIC DNA]</scope>
    <source>
        <strain evidence="2 3">MPI-CAGE-CH-0241</strain>
    </source>
</reference>
<dbReference type="OrthoDB" id="1577640at2759"/>